<evidence type="ECO:0000313" key="2">
    <source>
        <dbReference type="Proteomes" id="UP000887575"/>
    </source>
</evidence>
<keyword evidence="1" id="KW-0472">Membrane</keyword>
<keyword evidence="2" id="KW-1185">Reference proteome</keyword>
<name>A0AAF3FRZ6_9BILA</name>
<dbReference type="WBParaSite" id="MBELARI_LOCUS9798">
    <property type="protein sequence ID" value="MBELARI_LOCUS9798"/>
    <property type="gene ID" value="MBELARI_LOCUS9798"/>
</dbReference>
<dbReference type="AlphaFoldDB" id="A0AAF3FRZ6"/>
<evidence type="ECO:0000313" key="3">
    <source>
        <dbReference type="WBParaSite" id="MBELARI_LOCUS9798"/>
    </source>
</evidence>
<feature type="transmembrane region" description="Helical" evidence="1">
    <location>
        <begin position="36"/>
        <end position="54"/>
    </location>
</feature>
<proteinExistence type="predicted"/>
<evidence type="ECO:0000256" key="1">
    <source>
        <dbReference type="SAM" id="Phobius"/>
    </source>
</evidence>
<dbReference type="Proteomes" id="UP000887575">
    <property type="component" value="Unassembled WGS sequence"/>
</dbReference>
<keyword evidence="1" id="KW-0812">Transmembrane</keyword>
<organism evidence="2 3">
    <name type="scientific">Mesorhabditis belari</name>
    <dbReference type="NCBI Taxonomy" id="2138241"/>
    <lineage>
        <taxon>Eukaryota</taxon>
        <taxon>Metazoa</taxon>
        <taxon>Ecdysozoa</taxon>
        <taxon>Nematoda</taxon>
        <taxon>Chromadorea</taxon>
        <taxon>Rhabditida</taxon>
        <taxon>Rhabditina</taxon>
        <taxon>Rhabditomorpha</taxon>
        <taxon>Rhabditoidea</taxon>
        <taxon>Rhabditidae</taxon>
        <taxon>Mesorhabditinae</taxon>
        <taxon>Mesorhabditis</taxon>
    </lineage>
</organism>
<reference evidence="3" key="1">
    <citation type="submission" date="2024-02" db="UniProtKB">
        <authorList>
            <consortium name="WormBaseParasite"/>
        </authorList>
    </citation>
    <scope>IDENTIFICATION</scope>
</reference>
<feature type="transmembrane region" description="Helical" evidence="1">
    <location>
        <begin position="66"/>
        <end position="87"/>
    </location>
</feature>
<sequence>MDVFLLTTFVHDKSLCPVFAWCLKNLLAVVWGAQVIHWNMLMGISRLWCVLAVISFKKYLTSRMRLVISCVVWGFNGILCLHIFIFVDCRYWPMARQRLRKIVYRKEKSSSRADQSLHTLQTKEIVTLY</sequence>
<accession>A0AAF3FRZ6</accession>
<keyword evidence="1" id="KW-1133">Transmembrane helix</keyword>
<protein>
    <submittedName>
        <fullName evidence="3">Uncharacterized protein</fullName>
    </submittedName>
</protein>